<dbReference type="InterPro" id="IPR010978">
    <property type="entry name" value="tRNA-bd_arm"/>
</dbReference>
<comment type="caution">
    <text evidence="16">The sequence shown here is derived from an EMBL/GenBank/DDBJ whole genome shotgun (WGS) entry which is preliminary data.</text>
</comment>
<dbReference type="PANTHER" id="PTHR11538:SF41">
    <property type="entry name" value="PHENYLALANINE--TRNA LIGASE, MITOCHONDRIAL"/>
    <property type="match status" value="1"/>
</dbReference>
<dbReference type="GO" id="GO:0000287">
    <property type="term" value="F:magnesium ion binding"/>
    <property type="evidence" value="ECO:0007669"/>
    <property type="project" value="UniProtKB-UniRule"/>
</dbReference>
<evidence type="ECO:0000313" key="17">
    <source>
        <dbReference type="Proteomes" id="UP000238415"/>
    </source>
</evidence>
<keyword evidence="6 13" id="KW-0479">Metal-binding</keyword>
<dbReference type="Gene3D" id="3.30.930.10">
    <property type="entry name" value="Bira Bifunctional Protein, Domain 2"/>
    <property type="match status" value="1"/>
</dbReference>
<dbReference type="PROSITE" id="PS50862">
    <property type="entry name" value="AA_TRNA_LIGASE_II"/>
    <property type="match status" value="1"/>
</dbReference>
<evidence type="ECO:0000313" key="16">
    <source>
        <dbReference type="EMBL" id="PRR75762.1"/>
    </source>
</evidence>
<dbReference type="FunFam" id="3.30.930.10:FF:000003">
    <property type="entry name" value="Phenylalanine--tRNA ligase alpha subunit"/>
    <property type="match status" value="1"/>
</dbReference>
<gene>
    <name evidence="13 16" type="primary">pheS</name>
    <name evidence="16" type="ORF">MOHU_01430</name>
</gene>
<keyword evidence="8 13" id="KW-0067">ATP-binding</keyword>
<dbReference type="GO" id="GO:0140096">
    <property type="term" value="F:catalytic activity, acting on a protein"/>
    <property type="evidence" value="ECO:0007669"/>
    <property type="project" value="UniProtKB-ARBA"/>
</dbReference>
<evidence type="ECO:0000256" key="9">
    <source>
        <dbReference type="ARBA" id="ARBA00022842"/>
    </source>
</evidence>
<keyword evidence="7 13" id="KW-0547">Nucleotide-binding</keyword>
<comment type="subcellular location">
    <subcellularLocation>
        <location evidence="1 13">Cytoplasm</location>
    </subcellularLocation>
</comment>
<dbReference type="InterPro" id="IPR002319">
    <property type="entry name" value="Phenylalanyl-tRNA_Synthase"/>
</dbReference>
<evidence type="ECO:0000256" key="6">
    <source>
        <dbReference type="ARBA" id="ARBA00022723"/>
    </source>
</evidence>
<dbReference type="NCBIfam" id="TIGR00468">
    <property type="entry name" value="pheS"/>
    <property type="match status" value="1"/>
</dbReference>
<dbReference type="CDD" id="cd00496">
    <property type="entry name" value="PheRS_alpha_core"/>
    <property type="match status" value="1"/>
</dbReference>
<evidence type="ECO:0000256" key="14">
    <source>
        <dbReference type="SAM" id="Coils"/>
    </source>
</evidence>
<dbReference type="InterPro" id="IPR022911">
    <property type="entry name" value="Phe_tRNA_ligase_alpha1_bac"/>
</dbReference>
<keyword evidence="10 13" id="KW-0648">Protein biosynthesis</keyword>
<dbReference type="EC" id="6.1.1.20" evidence="13"/>
<dbReference type="GO" id="GO:0006432">
    <property type="term" value="P:phenylalanyl-tRNA aminoacylation"/>
    <property type="evidence" value="ECO:0007669"/>
    <property type="project" value="UniProtKB-UniRule"/>
</dbReference>
<dbReference type="Proteomes" id="UP000238415">
    <property type="component" value="Unassembled WGS sequence"/>
</dbReference>
<keyword evidence="5 13" id="KW-0436">Ligase</keyword>
<evidence type="ECO:0000256" key="4">
    <source>
        <dbReference type="ARBA" id="ARBA00022490"/>
    </source>
</evidence>
<keyword evidence="11 13" id="KW-0030">Aminoacyl-tRNA synthetase</keyword>
<feature type="binding site" evidence="13">
    <location>
        <position position="340"/>
    </location>
    <ligand>
        <name>Mg(2+)</name>
        <dbReference type="ChEBI" id="CHEBI:18420"/>
        <note>shared with beta subunit</note>
    </ligand>
</feature>
<feature type="coiled-coil region" evidence="14">
    <location>
        <begin position="143"/>
        <end position="173"/>
    </location>
</feature>
<keyword evidence="14" id="KW-0175">Coiled coil</keyword>
<dbReference type="InterPro" id="IPR004529">
    <property type="entry name" value="Phe-tRNA-synth_IIc_asu"/>
</dbReference>
<dbReference type="InterPro" id="IPR006195">
    <property type="entry name" value="aa-tRNA-synth_II"/>
</dbReference>
<dbReference type="GO" id="GO:0005524">
    <property type="term" value="F:ATP binding"/>
    <property type="evidence" value="ECO:0007669"/>
    <property type="project" value="UniProtKB-UniRule"/>
</dbReference>
<comment type="cofactor">
    <cofactor evidence="13">
        <name>Mg(2+)</name>
        <dbReference type="ChEBI" id="CHEBI:18420"/>
    </cofactor>
    <text evidence="13">Binds 2 magnesium ions per tetramer.</text>
</comment>
<dbReference type="GO" id="GO:0005737">
    <property type="term" value="C:cytoplasm"/>
    <property type="evidence" value="ECO:0007669"/>
    <property type="project" value="UniProtKB-SubCell"/>
</dbReference>
<evidence type="ECO:0000256" key="2">
    <source>
        <dbReference type="ARBA" id="ARBA00010207"/>
    </source>
</evidence>
<organism evidence="16 17">
    <name type="scientific">Neomoorella humiferrea</name>
    <dbReference type="NCBI Taxonomy" id="676965"/>
    <lineage>
        <taxon>Bacteria</taxon>
        <taxon>Bacillati</taxon>
        <taxon>Bacillota</taxon>
        <taxon>Clostridia</taxon>
        <taxon>Neomoorellales</taxon>
        <taxon>Neomoorellaceae</taxon>
        <taxon>Neomoorella</taxon>
    </lineage>
</organism>
<evidence type="ECO:0000256" key="3">
    <source>
        <dbReference type="ARBA" id="ARBA00011209"/>
    </source>
</evidence>
<evidence type="ECO:0000256" key="12">
    <source>
        <dbReference type="ARBA" id="ARBA00049255"/>
    </source>
</evidence>
<evidence type="ECO:0000256" key="13">
    <source>
        <dbReference type="HAMAP-Rule" id="MF_00281"/>
    </source>
</evidence>
<evidence type="ECO:0000256" key="7">
    <source>
        <dbReference type="ARBA" id="ARBA00022741"/>
    </source>
</evidence>
<dbReference type="SUPFAM" id="SSF46589">
    <property type="entry name" value="tRNA-binding arm"/>
    <property type="match status" value="1"/>
</dbReference>
<keyword evidence="4 13" id="KW-0963">Cytoplasm</keyword>
<evidence type="ECO:0000256" key="10">
    <source>
        <dbReference type="ARBA" id="ARBA00022917"/>
    </source>
</evidence>
<dbReference type="HAMAP" id="MF_00281">
    <property type="entry name" value="Phe_tRNA_synth_alpha1"/>
    <property type="match status" value="1"/>
</dbReference>
<reference evidence="16 17" key="1">
    <citation type="submission" date="2018-03" db="EMBL/GenBank/DDBJ databases">
        <title>Genome sequence of Moorella humiferrea DSM 23265.</title>
        <authorList>
            <person name="Poehlein A."/>
            <person name="Daniel R."/>
        </authorList>
    </citation>
    <scope>NUCLEOTIDE SEQUENCE [LARGE SCALE GENOMIC DNA]</scope>
    <source>
        <strain evidence="16 17">DSM 23265</strain>
    </source>
</reference>
<dbReference type="GO" id="GO:0016740">
    <property type="term" value="F:transferase activity"/>
    <property type="evidence" value="ECO:0007669"/>
    <property type="project" value="UniProtKB-ARBA"/>
</dbReference>
<sequence length="425" mass="48009">MGKVAGTEPTGRRRRGLEALPGKDRVKFAQEQQAERLVGRAGVPAVRGERHDGAGDLGWYLIKTCLSFRPEGAKAFYFGILEVKQMLETIETIRQAALARVAAAKRSEELEGIRIQYLGKKGELTGVLRNMGKLPPEERPRIGQMANMVREELEKALEEAREAIARRELAERLQKETIDVTLPGRPFPRGSRHLLYQTLNEIKSIFIGLGFDVAEGPEVESDYYNFEALNLPKEHPARDMQDSFYITEDVLLRTHTSPVQVRVMEARRPQLPIRIIAPGKVYRRDDDATHSPMFFQVEGLLVDRRVTFGELKGTLMAFVKQMFGDEVQLRFRPSYFPFTEPSAEVDISCVMCGGSGCRTCGHSGWLEILGCGMVHPRVLSMSGYDPEEVCGFAFGLGVDRVAMLKYGIDDLRLFYENDLRFLQQF</sequence>
<dbReference type="Pfam" id="PF02912">
    <property type="entry name" value="Phe_tRNA-synt_N"/>
    <property type="match status" value="1"/>
</dbReference>
<dbReference type="PANTHER" id="PTHR11538">
    <property type="entry name" value="PHENYLALANYL-TRNA SYNTHETASE"/>
    <property type="match status" value="1"/>
</dbReference>
<keyword evidence="17" id="KW-1185">Reference proteome</keyword>
<evidence type="ECO:0000256" key="1">
    <source>
        <dbReference type="ARBA" id="ARBA00004496"/>
    </source>
</evidence>
<keyword evidence="9 13" id="KW-0460">Magnesium</keyword>
<feature type="domain" description="Aminoacyl-transfer RNA synthetases class-II family profile" evidence="15">
    <location>
        <begin position="202"/>
        <end position="404"/>
    </location>
</feature>
<dbReference type="GO" id="GO:0000049">
    <property type="term" value="F:tRNA binding"/>
    <property type="evidence" value="ECO:0007669"/>
    <property type="project" value="InterPro"/>
</dbReference>
<dbReference type="EMBL" id="PVXM01000003">
    <property type="protein sequence ID" value="PRR75762.1"/>
    <property type="molecule type" value="Genomic_DNA"/>
</dbReference>
<dbReference type="InterPro" id="IPR004188">
    <property type="entry name" value="Phe-tRNA_ligase_II_N"/>
</dbReference>
<proteinExistence type="inferred from homology"/>
<comment type="subunit">
    <text evidence="3 13">Tetramer of two alpha and two beta subunits.</text>
</comment>
<protein>
    <recommendedName>
        <fullName evidence="13">Phenylalanine--tRNA ligase alpha subunit</fullName>
        <ecNumber evidence="13">6.1.1.20</ecNumber>
    </recommendedName>
    <alternativeName>
        <fullName evidence="13">Phenylalanyl-tRNA synthetase alpha subunit</fullName>
        <shortName evidence="13">PheRS</shortName>
    </alternativeName>
</protein>
<dbReference type="InterPro" id="IPR045864">
    <property type="entry name" value="aa-tRNA-synth_II/BPL/LPL"/>
</dbReference>
<comment type="catalytic activity">
    <reaction evidence="12 13">
        <text>tRNA(Phe) + L-phenylalanine + ATP = L-phenylalanyl-tRNA(Phe) + AMP + diphosphate + H(+)</text>
        <dbReference type="Rhea" id="RHEA:19413"/>
        <dbReference type="Rhea" id="RHEA-COMP:9668"/>
        <dbReference type="Rhea" id="RHEA-COMP:9699"/>
        <dbReference type="ChEBI" id="CHEBI:15378"/>
        <dbReference type="ChEBI" id="CHEBI:30616"/>
        <dbReference type="ChEBI" id="CHEBI:33019"/>
        <dbReference type="ChEBI" id="CHEBI:58095"/>
        <dbReference type="ChEBI" id="CHEBI:78442"/>
        <dbReference type="ChEBI" id="CHEBI:78531"/>
        <dbReference type="ChEBI" id="CHEBI:456215"/>
        <dbReference type="EC" id="6.1.1.20"/>
    </reaction>
</comment>
<comment type="similarity">
    <text evidence="2 13">Belongs to the class-II aminoacyl-tRNA synthetase family. Phe-tRNA synthetase alpha subunit type 1 subfamily.</text>
</comment>
<dbReference type="Pfam" id="PF01409">
    <property type="entry name" value="tRNA-synt_2d"/>
    <property type="match status" value="1"/>
</dbReference>
<evidence type="ECO:0000256" key="5">
    <source>
        <dbReference type="ARBA" id="ARBA00022598"/>
    </source>
</evidence>
<accession>A0A2T0AXZ4</accession>
<dbReference type="GO" id="GO:0004826">
    <property type="term" value="F:phenylalanine-tRNA ligase activity"/>
    <property type="evidence" value="ECO:0007669"/>
    <property type="project" value="UniProtKB-UniRule"/>
</dbReference>
<dbReference type="AlphaFoldDB" id="A0A2T0AXZ4"/>
<evidence type="ECO:0000256" key="11">
    <source>
        <dbReference type="ARBA" id="ARBA00023146"/>
    </source>
</evidence>
<dbReference type="SUPFAM" id="SSF55681">
    <property type="entry name" value="Class II aaRS and biotin synthetases"/>
    <property type="match status" value="1"/>
</dbReference>
<evidence type="ECO:0000256" key="8">
    <source>
        <dbReference type="ARBA" id="ARBA00022840"/>
    </source>
</evidence>
<evidence type="ECO:0000259" key="15">
    <source>
        <dbReference type="PROSITE" id="PS50862"/>
    </source>
</evidence>
<name>A0A2T0AXZ4_9FIRM</name>